<keyword evidence="5" id="KW-1185">Reference proteome</keyword>
<evidence type="ECO:0000256" key="3">
    <source>
        <dbReference type="ARBA" id="ARBA00023272"/>
    </source>
</evidence>
<reference evidence="4 5" key="1">
    <citation type="journal article" date="2017" name="PLoS Biol.">
        <title>The sea cucumber genome provides insights into morphological evolution and visceral regeneration.</title>
        <authorList>
            <person name="Zhang X."/>
            <person name="Sun L."/>
            <person name="Yuan J."/>
            <person name="Sun Y."/>
            <person name="Gao Y."/>
            <person name="Zhang L."/>
            <person name="Li S."/>
            <person name="Dai H."/>
            <person name="Hamel J.F."/>
            <person name="Liu C."/>
            <person name="Yu Y."/>
            <person name="Liu S."/>
            <person name="Lin W."/>
            <person name="Guo K."/>
            <person name="Jin S."/>
            <person name="Xu P."/>
            <person name="Storey K.B."/>
            <person name="Huan P."/>
            <person name="Zhang T."/>
            <person name="Zhou Y."/>
            <person name="Zhang J."/>
            <person name="Lin C."/>
            <person name="Li X."/>
            <person name="Xing L."/>
            <person name="Huo D."/>
            <person name="Sun M."/>
            <person name="Wang L."/>
            <person name="Mercier A."/>
            <person name="Li F."/>
            <person name="Yang H."/>
            <person name="Xiang J."/>
        </authorList>
    </citation>
    <scope>NUCLEOTIDE SEQUENCE [LARGE SCALE GENOMIC DNA]</scope>
    <source>
        <strain evidence="4">Shaxun</strain>
        <tissue evidence="4">Muscle</tissue>
    </source>
</reference>
<accession>A0A2G8L6G1</accession>
<sequence>MVRTLLWMIDIDDVLEKDDRDKRQMLQDTLKEATQPVDEFITELLKRIQALRRRPSAPTRVSMEMDL</sequence>
<dbReference type="AlphaFoldDB" id="A0A2G8L6G1"/>
<organism evidence="4 5">
    <name type="scientific">Stichopus japonicus</name>
    <name type="common">Sea cucumber</name>
    <dbReference type="NCBI Taxonomy" id="307972"/>
    <lineage>
        <taxon>Eukaryota</taxon>
        <taxon>Metazoa</taxon>
        <taxon>Echinodermata</taxon>
        <taxon>Eleutherozoa</taxon>
        <taxon>Echinozoa</taxon>
        <taxon>Holothuroidea</taxon>
        <taxon>Aspidochirotacea</taxon>
        <taxon>Aspidochirotida</taxon>
        <taxon>Stichopodidae</taxon>
        <taxon>Apostichopus</taxon>
    </lineage>
</organism>
<proteinExistence type="inferred from homology"/>
<evidence type="ECO:0000313" key="5">
    <source>
        <dbReference type="Proteomes" id="UP000230750"/>
    </source>
</evidence>
<evidence type="ECO:0000256" key="1">
    <source>
        <dbReference type="ARBA" id="ARBA00005483"/>
    </source>
</evidence>
<evidence type="ECO:0000313" key="4">
    <source>
        <dbReference type="EMBL" id="PIK55853.1"/>
    </source>
</evidence>
<dbReference type="Gene3D" id="1.10.150.220">
    <property type="entry name" value="CPI-17"/>
    <property type="match status" value="1"/>
</dbReference>
<dbReference type="GO" id="GO:0005737">
    <property type="term" value="C:cytoplasm"/>
    <property type="evidence" value="ECO:0007669"/>
    <property type="project" value="InterPro"/>
</dbReference>
<dbReference type="Proteomes" id="UP000230750">
    <property type="component" value="Unassembled WGS sequence"/>
</dbReference>
<dbReference type="SUPFAM" id="SSF81790">
    <property type="entry name" value="Myosin phosphatase inhibitor 17kDa protein, CPI-17"/>
    <property type="match status" value="1"/>
</dbReference>
<protein>
    <submittedName>
        <fullName evidence="4">Uncharacterized protein</fullName>
    </submittedName>
</protein>
<evidence type="ECO:0000256" key="2">
    <source>
        <dbReference type="ARBA" id="ARBA00022553"/>
    </source>
</evidence>
<dbReference type="OrthoDB" id="8193882at2759"/>
<dbReference type="GO" id="GO:0004864">
    <property type="term" value="F:protein phosphatase inhibitor activity"/>
    <property type="evidence" value="ECO:0007669"/>
    <property type="project" value="UniProtKB-KW"/>
</dbReference>
<gene>
    <name evidence="4" type="ORF">BSL78_07244</name>
</gene>
<keyword evidence="3" id="KW-0650">Protein phosphatase inhibitor</keyword>
<dbReference type="InterPro" id="IPR008025">
    <property type="entry name" value="CPI-17"/>
</dbReference>
<comment type="similarity">
    <text evidence="1">Belongs to the PP1 inhibitor family.</text>
</comment>
<dbReference type="InterPro" id="IPR036658">
    <property type="entry name" value="CPI-17_sf"/>
</dbReference>
<comment type="caution">
    <text evidence="4">The sequence shown here is derived from an EMBL/GenBank/DDBJ whole genome shotgun (WGS) entry which is preliminary data.</text>
</comment>
<dbReference type="Pfam" id="PF05361">
    <property type="entry name" value="PP1_inhibitor"/>
    <property type="match status" value="1"/>
</dbReference>
<name>A0A2G8L6G1_STIJA</name>
<keyword evidence="2" id="KW-0597">Phosphoprotein</keyword>
<dbReference type="EMBL" id="MRZV01000198">
    <property type="protein sequence ID" value="PIK55853.1"/>
    <property type="molecule type" value="Genomic_DNA"/>
</dbReference>